<dbReference type="Gene3D" id="3.30.420.10">
    <property type="entry name" value="Ribonuclease H-like superfamily/Ribonuclease H"/>
    <property type="match status" value="1"/>
</dbReference>
<reference evidence="1 2" key="2">
    <citation type="journal article" date="1998" name="Adv. Virus Res.">
        <title>Viruses in marine brown algae.</title>
        <authorList>
            <person name="Muller D.G."/>
            <person name="Kapp M."/>
            <person name="Knippers R."/>
        </authorList>
    </citation>
    <scope>NUCLEOTIDE SEQUENCE [LARGE SCALE GENOMIC DNA]</scope>
    <source>
        <strain evidence="2">Isolate New Zealand/Kaikoura/1988</strain>
    </source>
</reference>
<evidence type="ECO:0000313" key="1">
    <source>
        <dbReference type="EMBL" id="AAK14526.1"/>
    </source>
</evidence>
<organismHost>
    <name type="scientific">Ectocarpus siliculosus</name>
    <name type="common">Brown alga</name>
    <name type="synonym">Conferva siliculosa</name>
    <dbReference type="NCBI Taxonomy" id="2880"/>
</organismHost>
<organism evidence="1 2">
    <name type="scientific">Ectocarpus siliculosus virus 1 (isolate New Zealand/Kaikoura/1988)</name>
    <name type="common">EsV-1</name>
    <dbReference type="NCBI Taxonomy" id="654926"/>
    <lineage>
        <taxon>Viruses</taxon>
        <taxon>Varidnaviria</taxon>
        <taxon>Bamfordvirae</taxon>
        <taxon>Nucleocytoviricota</taxon>
        <taxon>Megaviricetes</taxon>
        <taxon>Algavirales</taxon>
        <taxon>Phycodnaviridae</taxon>
        <taxon>Phaeovirus</taxon>
        <taxon>Phaeovirus unasiliculosus</taxon>
        <taxon>Ectocarpus siliculosus virus 1</taxon>
    </lineage>
</organism>
<dbReference type="SUPFAM" id="SSF53098">
    <property type="entry name" value="Ribonuclease H-like"/>
    <property type="match status" value="1"/>
</dbReference>
<keyword evidence="2" id="KW-1185">Reference proteome</keyword>
<dbReference type="InterPro" id="IPR012337">
    <property type="entry name" value="RNaseH-like_sf"/>
</dbReference>
<reference evidence="1 2" key="3">
    <citation type="journal article" date="2000" name="Virology">
        <title>Characterization and immunolocalization of major structural proteins in the brown algal virus EsV-1.</title>
        <authorList>
            <person name="Delaroque N."/>
            <person name="Wolf S."/>
            <person name="Muller D.G."/>
            <person name="Knippers R."/>
        </authorList>
    </citation>
    <scope>NUCLEOTIDE SEQUENCE [LARGE SCALE GENOMIC DNA]</scope>
    <source>
        <strain evidence="2">Isolate New Zealand/Kaikoura/1988</strain>
    </source>
</reference>
<evidence type="ECO:0000313" key="2">
    <source>
        <dbReference type="Proteomes" id="UP000000864"/>
    </source>
</evidence>
<dbReference type="InterPro" id="IPR036397">
    <property type="entry name" value="RNaseH_sf"/>
</dbReference>
<reference evidence="1 2" key="4">
    <citation type="journal article" date="2000" name="Virology">
        <title>The brown algal virus EsV-1 particle contains a putative hybrid histidine kinase.</title>
        <authorList>
            <person name="Delaroque N."/>
            <person name="Wolf S."/>
            <person name="Muller D.G."/>
            <person name="Knippers R."/>
        </authorList>
    </citation>
    <scope>NUCLEOTIDE SEQUENCE [LARGE SCALE GENOMIC DNA]</scope>
    <source>
        <strain evidence="2">Isolate New Zealand/Kaikoura/1988</strain>
    </source>
</reference>
<dbReference type="EMBL" id="AF204951">
    <property type="protein sequence ID" value="AAK14526.1"/>
    <property type="molecule type" value="Genomic_DNA"/>
</dbReference>
<reference evidence="1 2" key="1">
    <citation type="journal article" date="1995" name="Virology">
        <title>Coat protein of the Ectocarpus siliculosus virus.</title>
        <authorList>
            <person name="Klein M."/>
            <person name="Lanka S.T."/>
            <person name="Knippers R."/>
            <person name="Muller D.G."/>
        </authorList>
    </citation>
    <scope>NUCLEOTIDE SEQUENCE [LARGE SCALE GENOMIC DNA]</scope>
    <source>
        <strain evidence="2">Isolate New Zealand/Kaikoura/1988</strain>
    </source>
</reference>
<dbReference type="KEGG" id="vg:920767"/>
<accession>Q8QNH0</accession>
<sequence>MTTAIQRYRCASIDIGVVNLAFCVTEFVSRIDGTFDFDLVHVQRVKIGNTRETMHDLGKKLLSFFSASDALRHEKLDYVFIEQQLSRAVKNIVLSYITMAYFETKRIGCSDGTKISFVSPKKKFAAVRYAFPENVLSSINFERRGRELKKLTVEVARLLFTEFDVKVGLDAVTKYGTKLDDVSDAFLQSFAFFLEKFPSELAARGGRSSFVGVEENRESKDADEQA</sequence>
<proteinExistence type="predicted"/>
<protein>
    <submittedName>
        <fullName evidence="1">EsV-1-108</fullName>
    </submittedName>
</protein>
<gene>
    <name evidence="1" type="primary">ORF 108</name>
</gene>
<name>Q8QNH0_ESV1K</name>
<dbReference type="Proteomes" id="UP000000864">
    <property type="component" value="Segment"/>
</dbReference>
<dbReference type="GO" id="GO:0003676">
    <property type="term" value="F:nucleic acid binding"/>
    <property type="evidence" value="ECO:0007669"/>
    <property type="project" value="InterPro"/>
</dbReference>